<comment type="caution">
    <text evidence="11">The sequence shown here is derived from an EMBL/GenBank/DDBJ whole genome shotgun (WGS) entry which is preliminary data.</text>
</comment>
<dbReference type="AlphaFoldDB" id="A0A937FIW0"/>
<dbReference type="InterPro" id="IPR008921">
    <property type="entry name" value="DNA_pol3_clamp-load_cplx_C"/>
</dbReference>
<dbReference type="PANTHER" id="PTHR34388">
    <property type="entry name" value="DNA POLYMERASE III SUBUNIT DELTA"/>
    <property type="match status" value="1"/>
</dbReference>
<feature type="domain" description="DNA polymerase III delta subunit-like C-terminal" evidence="10">
    <location>
        <begin position="221"/>
        <end position="338"/>
    </location>
</feature>
<organism evidence="11 12">
    <name type="scientific">Clostridium paridis</name>
    <dbReference type="NCBI Taxonomy" id="2803863"/>
    <lineage>
        <taxon>Bacteria</taxon>
        <taxon>Bacillati</taxon>
        <taxon>Bacillota</taxon>
        <taxon>Clostridia</taxon>
        <taxon>Eubacteriales</taxon>
        <taxon>Clostridiaceae</taxon>
        <taxon>Clostridium</taxon>
    </lineage>
</organism>
<comment type="catalytic activity">
    <reaction evidence="8">
        <text>DNA(n) + a 2'-deoxyribonucleoside 5'-triphosphate = DNA(n+1) + diphosphate</text>
        <dbReference type="Rhea" id="RHEA:22508"/>
        <dbReference type="Rhea" id="RHEA-COMP:17339"/>
        <dbReference type="Rhea" id="RHEA-COMP:17340"/>
        <dbReference type="ChEBI" id="CHEBI:33019"/>
        <dbReference type="ChEBI" id="CHEBI:61560"/>
        <dbReference type="ChEBI" id="CHEBI:173112"/>
        <dbReference type="EC" id="2.7.7.7"/>
    </reaction>
</comment>
<evidence type="ECO:0000256" key="6">
    <source>
        <dbReference type="ARBA" id="ARBA00022932"/>
    </source>
</evidence>
<name>A0A937FIW0_9CLOT</name>
<dbReference type="Gene3D" id="3.40.50.300">
    <property type="entry name" value="P-loop containing nucleotide triphosphate hydrolases"/>
    <property type="match status" value="1"/>
</dbReference>
<keyword evidence="4 11" id="KW-0548">Nucleotidyltransferase</keyword>
<dbReference type="InterPro" id="IPR048466">
    <property type="entry name" value="DNA_pol3_delta-like_C"/>
</dbReference>
<protein>
    <recommendedName>
        <fullName evidence="2">DNA polymerase III subunit delta</fullName>
        <ecNumber evidence="1">2.7.7.7</ecNumber>
    </recommendedName>
</protein>
<dbReference type="NCBIfam" id="TIGR01128">
    <property type="entry name" value="holA"/>
    <property type="match status" value="1"/>
</dbReference>
<evidence type="ECO:0000259" key="9">
    <source>
        <dbReference type="Pfam" id="PF06144"/>
    </source>
</evidence>
<sequence>MIKLNELEREIKSNNIKNSYILAGTDEALMKETIENISQKVLSDDLKDFNYIKLDGVNITSETIINACETLPFMSDKKVVIIYRANFLKGSKDFPESELKKVIEYFKNTPSYLVLLTYVLLDDKRDKPNNKKYKTLIALDKSTTLVHIDKQKEDRLSKEALDIFASHNKEIGKVELKYFITKVEKNLDIIKSEIEKLVNYTLDRAITKNDIDQLLPSEGDDDVFDLIDFISEKKPEKAIMLMNELIFKGENLNRLLSLIEGQFRKLYEIRLKTQKGLSSQVLATEMRMHPFVMEKLVKQSNRFTVGQLEECMKLCIMTEKRIKSVSTNILTEMEFLLISTVRTTKK</sequence>
<evidence type="ECO:0000259" key="10">
    <source>
        <dbReference type="Pfam" id="PF21694"/>
    </source>
</evidence>
<dbReference type="GO" id="GO:0003887">
    <property type="term" value="F:DNA-directed DNA polymerase activity"/>
    <property type="evidence" value="ECO:0007669"/>
    <property type="project" value="UniProtKB-KW"/>
</dbReference>
<evidence type="ECO:0000256" key="5">
    <source>
        <dbReference type="ARBA" id="ARBA00022705"/>
    </source>
</evidence>
<proteinExistence type="inferred from homology"/>
<feature type="domain" description="DNA polymerase III delta N-terminal" evidence="9">
    <location>
        <begin position="20"/>
        <end position="148"/>
    </location>
</feature>
<evidence type="ECO:0000256" key="2">
    <source>
        <dbReference type="ARBA" id="ARBA00017703"/>
    </source>
</evidence>
<dbReference type="GO" id="GO:0009360">
    <property type="term" value="C:DNA polymerase III complex"/>
    <property type="evidence" value="ECO:0007669"/>
    <property type="project" value="InterPro"/>
</dbReference>
<dbReference type="EMBL" id="JAESWA010000023">
    <property type="protein sequence ID" value="MBL4932977.1"/>
    <property type="molecule type" value="Genomic_DNA"/>
</dbReference>
<dbReference type="GO" id="GO:0003677">
    <property type="term" value="F:DNA binding"/>
    <property type="evidence" value="ECO:0007669"/>
    <property type="project" value="InterPro"/>
</dbReference>
<dbReference type="EC" id="2.7.7.7" evidence="1"/>
<dbReference type="RefSeq" id="WP_202768355.1">
    <property type="nucleotide sequence ID" value="NZ_JAESWA010000023.1"/>
</dbReference>
<dbReference type="Proteomes" id="UP000623681">
    <property type="component" value="Unassembled WGS sequence"/>
</dbReference>
<dbReference type="Gene3D" id="1.10.8.60">
    <property type="match status" value="1"/>
</dbReference>
<dbReference type="InterPro" id="IPR005790">
    <property type="entry name" value="DNA_polIII_delta"/>
</dbReference>
<evidence type="ECO:0000256" key="7">
    <source>
        <dbReference type="ARBA" id="ARBA00034754"/>
    </source>
</evidence>
<dbReference type="SUPFAM" id="SSF52540">
    <property type="entry name" value="P-loop containing nucleoside triphosphate hydrolases"/>
    <property type="match status" value="1"/>
</dbReference>
<reference evidence="11" key="1">
    <citation type="submission" date="2021-01" db="EMBL/GenBank/DDBJ databases">
        <title>Genome public.</title>
        <authorList>
            <person name="Liu C."/>
            <person name="Sun Q."/>
        </authorList>
    </citation>
    <scope>NUCLEOTIDE SEQUENCE</scope>
    <source>
        <strain evidence="11">YIM B02565</strain>
    </source>
</reference>
<gene>
    <name evidence="11" type="primary">holA</name>
    <name evidence="11" type="ORF">JK634_14275</name>
</gene>
<accession>A0A937FIW0</accession>
<dbReference type="InterPro" id="IPR027417">
    <property type="entry name" value="P-loop_NTPase"/>
</dbReference>
<dbReference type="SUPFAM" id="SSF48019">
    <property type="entry name" value="post-AAA+ oligomerization domain-like"/>
    <property type="match status" value="1"/>
</dbReference>
<evidence type="ECO:0000256" key="4">
    <source>
        <dbReference type="ARBA" id="ARBA00022695"/>
    </source>
</evidence>
<keyword evidence="5" id="KW-0235">DNA replication</keyword>
<dbReference type="InterPro" id="IPR010372">
    <property type="entry name" value="DNA_pol3_delta_N"/>
</dbReference>
<evidence type="ECO:0000256" key="8">
    <source>
        <dbReference type="ARBA" id="ARBA00049244"/>
    </source>
</evidence>
<dbReference type="PANTHER" id="PTHR34388:SF1">
    <property type="entry name" value="DNA POLYMERASE III SUBUNIT DELTA"/>
    <property type="match status" value="1"/>
</dbReference>
<dbReference type="Gene3D" id="1.20.272.10">
    <property type="match status" value="1"/>
</dbReference>
<dbReference type="GO" id="GO:0006261">
    <property type="term" value="P:DNA-templated DNA replication"/>
    <property type="evidence" value="ECO:0007669"/>
    <property type="project" value="TreeGrafter"/>
</dbReference>
<keyword evidence="3 11" id="KW-0808">Transferase</keyword>
<keyword evidence="12" id="KW-1185">Reference proteome</keyword>
<evidence type="ECO:0000256" key="1">
    <source>
        <dbReference type="ARBA" id="ARBA00012417"/>
    </source>
</evidence>
<evidence type="ECO:0000313" key="12">
    <source>
        <dbReference type="Proteomes" id="UP000623681"/>
    </source>
</evidence>
<dbReference type="Pfam" id="PF21694">
    <property type="entry name" value="DNA_pol3_delta_C"/>
    <property type="match status" value="1"/>
</dbReference>
<dbReference type="Pfam" id="PF06144">
    <property type="entry name" value="DNA_pol3_delta"/>
    <property type="match status" value="1"/>
</dbReference>
<comment type="similarity">
    <text evidence="7">Belongs to the DNA polymerase HolA subunit family.</text>
</comment>
<evidence type="ECO:0000256" key="3">
    <source>
        <dbReference type="ARBA" id="ARBA00022679"/>
    </source>
</evidence>
<evidence type="ECO:0000313" key="11">
    <source>
        <dbReference type="EMBL" id="MBL4932977.1"/>
    </source>
</evidence>
<keyword evidence="6" id="KW-0239">DNA-directed DNA polymerase</keyword>